<evidence type="ECO:0000256" key="3">
    <source>
        <dbReference type="SAM" id="Phobius"/>
    </source>
</evidence>
<feature type="compositionally biased region" description="Low complexity" evidence="2">
    <location>
        <begin position="240"/>
        <end position="253"/>
    </location>
</feature>
<evidence type="ECO:0000313" key="6">
    <source>
        <dbReference type="Proteomes" id="UP000838412"/>
    </source>
</evidence>
<dbReference type="InterPro" id="IPR009689">
    <property type="entry name" value="DUF1280"/>
</dbReference>
<evidence type="ECO:0000313" key="5">
    <source>
        <dbReference type="EMBL" id="CAH1271098.1"/>
    </source>
</evidence>
<keyword evidence="3" id="KW-1133">Transmembrane helix</keyword>
<proteinExistence type="predicted"/>
<keyword evidence="1" id="KW-0175">Coiled coil</keyword>
<evidence type="ECO:0000256" key="1">
    <source>
        <dbReference type="SAM" id="Coils"/>
    </source>
</evidence>
<dbReference type="PROSITE" id="PS50041">
    <property type="entry name" value="C_TYPE_LECTIN_2"/>
    <property type="match status" value="1"/>
</dbReference>
<accession>A0A8K0AAH1</accession>
<evidence type="ECO:0000259" key="4">
    <source>
        <dbReference type="PROSITE" id="PS50041"/>
    </source>
</evidence>
<dbReference type="InterPro" id="IPR016187">
    <property type="entry name" value="CTDL_fold"/>
</dbReference>
<dbReference type="InterPro" id="IPR001304">
    <property type="entry name" value="C-type_lectin-like"/>
</dbReference>
<dbReference type="CDD" id="cd00037">
    <property type="entry name" value="CLECT"/>
    <property type="match status" value="1"/>
</dbReference>
<keyword evidence="3" id="KW-0472">Membrane</keyword>
<dbReference type="PANTHER" id="PTHR31424:SF6">
    <property type="match status" value="1"/>
</dbReference>
<sequence>MQQPQTEWKSRADAAANIPNPLYVTRADAKYDADANKKPKCRRVIKKLLQTVWFVSGLAVIIMLPYLTVQVISISEEMAKLSEEMAELSGEMAKLNRWNDLERSPGHTGGKGDIGPVDPTFTEPPGKKGPIAPVGPPEQKGAKGPASSVSPGPPGEKGPVGSAGPASVGPPEPPGEKGAMGPAGPPGQNGVMGPAGHGLTGPPGPPGEKGAMGPAGHPGQNGVMGPAGPGFTGPPGPPGEKGAMGPAGPPGQNGVMGPAGPGFTGPPGPPGEKGAMGPVGPPGERGSEGSACAAAQGLMGPPGPPGLPGSSVCPAGRSKANGGSCPERYAMLRVICYKVFKIPMIFHDATETCRKDGGTLAMPRDAESNAFLSSLKSPIFGYLIGLHQREEGKFEWIDGLTPQLSLRTDPGGNPEVSHSRLAMERLCFMRGRTRMSEGCRQGKVIEIDLSTCRKLGLPLGSRLCRCHYDEATRAPLMCSCPAPPTGRHSTTLLQCPARLARVFKEMDGEVDGVSICTACSGTVDSTSLYLNHPEYIPPRKRRRVRDMSPAATLPSPAATLTSPAATLPSPAATLPSPAATLPSPAAILPSPAATLPSPAATLTSPAATLPSRAATLPSPAATLPSPAAILFSPAATLSSPAATLPSPAATLPSRAATLSSRAATLPSRAATLPSPTATLPSPAATLPSPAATLSSRAATLPSPAATLPSPAATLPSPAATLSSRAATLPSPAATLPSPAATLPSPAATLPPQASTLPSTFPTSAVQEVLRKLERAGPNIQPWESELLLPLIKRQLAASPDGKTITCKTGGLPITLMKVTKARKPTTEVSSSTEKRRIGELRTVREKASGGSQQHLMALELKGVEKDVLEEMLHDINRSTVRIPTGHLLSAQLDLGMNNSQRVKLRRWLKENNIGVEGEHSSRKIAKEHLEQHQVEVELIPLVTKGKGDNQEVSLRPCARVADLKASILDTLEKNATAGHLTWHSGKVPSDELWIKVLADHGGDLYKMGYQLLNTEHPSSATRVFCIIDGKDSRVNLRSATLSLCTDAARLQGSSWRSPDGSDKQLRVFAAGDYALLCLWFGLSGACGTHPCLWCDIRKADMKLAEGEREETATARTLTSLAADHRDFMQEAAGDIAKAKQYRNVIAPHMLDVPLDQVCIPALHLSLGIFQKLYKMLERDLLDLDVIMAHHTSRVILADPEVDIGEVLLHPDLHTLRGYMEAVDEASRIEEEILPIREELEENEDDLAWAMLRGQRNNLSVLSLHLKRQTLEMEIEELKEKAEEVRQQAGLNMKTGPLTSLLDPVLQEFNVKRQAYHSQCFTGNHVNKMLKEAPIKELTSIAATKARVIVEEHDMPLALTTRSEGLKERYGKIFHLFADCHRKYSHAKPVSEEDISSLDDSIKAFMTYFRASFPRSTIPIKMHILESHAVPWMRQWGFGLGFFGEQGIESTTSIADKLKGIKILLERHLLMTCPSRVGGVPKPTPRQKRL</sequence>
<feature type="compositionally biased region" description="Low complexity" evidence="2">
    <location>
        <begin position="548"/>
        <end position="577"/>
    </location>
</feature>
<dbReference type="EMBL" id="OV696693">
    <property type="protein sequence ID" value="CAH1271098.1"/>
    <property type="molecule type" value="Genomic_DNA"/>
</dbReference>
<dbReference type="SUPFAM" id="SSF56436">
    <property type="entry name" value="C-type lectin-like"/>
    <property type="match status" value="1"/>
</dbReference>
<evidence type="ECO:0000256" key="2">
    <source>
        <dbReference type="SAM" id="MobiDB-lite"/>
    </source>
</evidence>
<protein>
    <submittedName>
        <fullName evidence="5">COL6A5 protein</fullName>
    </submittedName>
</protein>
<feature type="coiled-coil region" evidence="1">
    <location>
        <begin position="1260"/>
        <end position="1287"/>
    </location>
</feature>
<feature type="coiled-coil region" evidence="1">
    <location>
        <begin position="71"/>
        <end position="98"/>
    </location>
</feature>
<dbReference type="SMART" id="SM00034">
    <property type="entry name" value="CLECT"/>
    <property type="match status" value="1"/>
</dbReference>
<feature type="region of interest" description="Disordered" evidence="2">
    <location>
        <begin position="539"/>
        <end position="577"/>
    </location>
</feature>
<gene>
    <name evidence="5" type="primary">COL6A5</name>
    <name evidence="5" type="ORF">BLAG_LOCUS23206</name>
</gene>
<feature type="region of interest" description="Disordered" evidence="2">
    <location>
        <begin position="100"/>
        <end position="323"/>
    </location>
</feature>
<keyword evidence="3" id="KW-0812">Transmembrane</keyword>
<dbReference type="Pfam" id="PF06918">
    <property type="entry name" value="DUF1280"/>
    <property type="match status" value="1"/>
</dbReference>
<reference evidence="5" key="1">
    <citation type="submission" date="2022-01" db="EMBL/GenBank/DDBJ databases">
        <authorList>
            <person name="Braso-Vives M."/>
        </authorList>
    </citation>
    <scope>NUCLEOTIDE SEQUENCE</scope>
</reference>
<organism evidence="5 6">
    <name type="scientific">Branchiostoma lanceolatum</name>
    <name type="common">Common lancelet</name>
    <name type="synonym">Amphioxus lanceolatum</name>
    <dbReference type="NCBI Taxonomy" id="7740"/>
    <lineage>
        <taxon>Eukaryota</taxon>
        <taxon>Metazoa</taxon>
        <taxon>Chordata</taxon>
        <taxon>Cephalochordata</taxon>
        <taxon>Leptocardii</taxon>
        <taxon>Amphioxiformes</taxon>
        <taxon>Branchiostomatidae</taxon>
        <taxon>Branchiostoma</taxon>
    </lineage>
</organism>
<feature type="region of interest" description="Disordered" evidence="2">
    <location>
        <begin position="662"/>
        <end position="759"/>
    </location>
</feature>
<dbReference type="Gene3D" id="3.10.100.10">
    <property type="entry name" value="Mannose-Binding Protein A, subunit A"/>
    <property type="match status" value="1"/>
</dbReference>
<dbReference type="Proteomes" id="UP000838412">
    <property type="component" value="Chromosome 8"/>
</dbReference>
<feature type="compositionally biased region" description="Low complexity" evidence="2">
    <location>
        <begin position="662"/>
        <end position="757"/>
    </location>
</feature>
<dbReference type="InterPro" id="IPR016186">
    <property type="entry name" value="C-type_lectin-like/link_sf"/>
</dbReference>
<keyword evidence="6" id="KW-1185">Reference proteome</keyword>
<dbReference type="Pfam" id="PF00059">
    <property type="entry name" value="Lectin_C"/>
    <property type="match status" value="1"/>
</dbReference>
<dbReference type="PANTHER" id="PTHR31424">
    <property type="entry name" value="PROTEIN CBG23806"/>
    <property type="match status" value="1"/>
</dbReference>
<feature type="transmembrane region" description="Helical" evidence="3">
    <location>
        <begin position="48"/>
        <end position="67"/>
    </location>
</feature>
<dbReference type="OrthoDB" id="8935730at2759"/>
<feature type="domain" description="C-type lectin" evidence="4">
    <location>
        <begin position="332"/>
        <end position="427"/>
    </location>
</feature>
<name>A0A8K0AAH1_BRALA</name>